<sequence length="100" mass="10729">MSTPESPLSSQDIARIIGHMNEDHADSVLAYAQHFGRLPEASAAQIVTLDADSLTMDAQIGNDSRTIKVPFGHSLESAHDAHMTMVQMSKAAKRALADKA</sequence>
<dbReference type="Proteomes" id="UP001225316">
    <property type="component" value="Unassembled WGS sequence"/>
</dbReference>
<evidence type="ECO:0000259" key="1">
    <source>
        <dbReference type="Pfam" id="PF10615"/>
    </source>
</evidence>
<dbReference type="EMBL" id="JARXHW010000002">
    <property type="protein sequence ID" value="MDQ8206255.1"/>
    <property type="molecule type" value="Genomic_DNA"/>
</dbReference>
<evidence type="ECO:0000313" key="2">
    <source>
        <dbReference type="EMBL" id="MDQ8206255.1"/>
    </source>
</evidence>
<evidence type="ECO:0000313" key="3">
    <source>
        <dbReference type="Proteomes" id="UP001225316"/>
    </source>
</evidence>
<dbReference type="PANTHER" id="PTHR37783">
    <property type="entry name" value="MEMBRANE PROTEIN, PUTATIVE (AFU_ORTHOLOGUE AFUA_1G04315)-RELATED"/>
    <property type="match status" value="1"/>
</dbReference>
<organism evidence="2 3">
    <name type="scientific">Thalassobacterium maritimum</name>
    <dbReference type="NCBI Taxonomy" id="3041265"/>
    <lineage>
        <taxon>Bacteria</taxon>
        <taxon>Pseudomonadati</taxon>
        <taxon>Verrucomicrobiota</taxon>
        <taxon>Opitutia</taxon>
        <taxon>Puniceicoccales</taxon>
        <taxon>Coraliomargaritaceae</taxon>
        <taxon>Thalassobacterium</taxon>
    </lineage>
</organism>
<proteinExistence type="predicted"/>
<dbReference type="PANTHER" id="PTHR37783:SF1">
    <property type="entry name" value="MEMBRANE PROTEIN, PUTATIVE (AFU_ORTHOLOGUE AFUA_1G04315)-RELATED"/>
    <property type="match status" value="1"/>
</dbReference>
<dbReference type="InterPro" id="IPR037119">
    <property type="entry name" value="Haem_oxidase_HugZ-like_sf"/>
</dbReference>
<dbReference type="RefSeq" id="WP_308948276.1">
    <property type="nucleotide sequence ID" value="NZ_JARXHW010000002.1"/>
</dbReference>
<gene>
    <name evidence="2" type="ORF">QEH52_01950</name>
</gene>
<reference evidence="2 3" key="1">
    <citation type="submission" date="2023-04" db="EMBL/GenBank/DDBJ databases">
        <title>A novel bacteria isolated from coastal sediment.</title>
        <authorList>
            <person name="Liu X.-J."/>
            <person name="Du Z.-J."/>
        </authorList>
    </citation>
    <scope>NUCLEOTIDE SEQUENCE [LARGE SCALE GENOMIC DNA]</scope>
    <source>
        <strain evidence="2 3">SDUM461003</strain>
    </source>
</reference>
<name>A0ABU1ASY3_9BACT</name>
<dbReference type="SUPFAM" id="SSF50475">
    <property type="entry name" value="FMN-binding split barrel"/>
    <property type="match status" value="1"/>
</dbReference>
<dbReference type="Pfam" id="PF10615">
    <property type="entry name" value="DUF2470"/>
    <property type="match status" value="1"/>
</dbReference>
<protein>
    <submittedName>
        <fullName evidence="2">DUF2470 domain-containing protein</fullName>
    </submittedName>
</protein>
<keyword evidence="3" id="KW-1185">Reference proteome</keyword>
<accession>A0ABU1ASY3</accession>
<comment type="caution">
    <text evidence="2">The sequence shown here is derived from an EMBL/GenBank/DDBJ whole genome shotgun (WGS) entry which is preliminary data.</text>
</comment>
<dbReference type="Gene3D" id="3.20.180.10">
    <property type="entry name" value="PNP-oxidase-like"/>
    <property type="match status" value="1"/>
</dbReference>
<feature type="domain" description="DUF2470" evidence="1">
    <location>
        <begin position="14"/>
        <end position="88"/>
    </location>
</feature>
<dbReference type="InterPro" id="IPR019595">
    <property type="entry name" value="DUF2470"/>
</dbReference>